<accession>A0A0E3UMB0</accession>
<keyword evidence="1" id="KW-0732">Signal</keyword>
<dbReference type="Proteomes" id="UP000033067">
    <property type="component" value="Chromosome"/>
</dbReference>
<dbReference type="KEGG" id="psuw:WQ53_03025"/>
<gene>
    <name evidence="2" type="ORF">WQ53_03025</name>
</gene>
<proteinExistence type="predicted"/>
<evidence type="ECO:0008006" key="4">
    <source>
        <dbReference type="Google" id="ProtNLM"/>
    </source>
</evidence>
<keyword evidence="3" id="KW-1185">Reference proteome</keyword>
<organism evidence="2 3">
    <name type="scientific">Pseudoxanthomonas suwonensis</name>
    <dbReference type="NCBI Taxonomy" id="314722"/>
    <lineage>
        <taxon>Bacteria</taxon>
        <taxon>Pseudomonadati</taxon>
        <taxon>Pseudomonadota</taxon>
        <taxon>Gammaproteobacteria</taxon>
        <taxon>Lysobacterales</taxon>
        <taxon>Lysobacteraceae</taxon>
        <taxon>Pseudoxanthomonas</taxon>
    </lineage>
</organism>
<dbReference type="AlphaFoldDB" id="A0A0E3UMB0"/>
<feature type="chain" id="PRO_5002413074" description="Outer membrane protein beta-barrel domain-containing protein" evidence="1">
    <location>
        <begin position="17"/>
        <end position="239"/>
    </location>
</feature>
<feature type="signal peptide" evidence="1">
    <location>
        <begin position="1"/>
        <end position="16"/>
    </location>
</feature>
<reference evidence="2 3" key="1">
    <citation type="journal article" date="2015" name="Genome Announc.">
        <title>Complete Genome Sequence of Pseudoxanthomonas suwonensis Strain J1, a Cellulose-Degrading Bacterium Isolated from Leaf- and Wood-Enriched Soil.</title>
        <authorList>
            <person name="Hou L."/>
            <person name="Jiang J."/>
            <person name="Xu Z."/>
            <person name="Zhou Y."/>
            <person name="Leung F.C."/>
        </authorList>
    </citation>
    <scope>NUCLEOTIDE SEQUENCE [LARGE SCALE GENOMIC DNA]</scope>
    <source>
        <strain evidence="2 3">J1</strain>
    </source>
</reference>
<sequence>MSAALVLLCAATPVGAQESGWDWMIEPYAWAASIGTDMRTIDPPTEADNETSFSDIVKKLDGVFMGRIEGRNDNFGVFADFIYLGLAQEKQKRFLSTRTDLDARLLDAAFSVRLGGQREAGLDVFAGVRYIDLDLTTRFVPDNPSFQTRTIDLGKSYVDLLLGARYAWQPSERWGLALRGDGSLGDTKGTWSTSLMASYRTAHGSWLFGYRYLDGQFGNSNLDVDLNLSGPLLGYGFRF</sequence>
<name>A0A0E3UMB0_9GAMM</name>
<protein>
    <recommendedName>
        <fullName evidence="4">Outer membrane protein beta-barrel domain-containing protein</fullName>
    </recommendedName>
</protein>
<evidence type="ECO:0000313" key="3">
    <source>
        <dbReference type="Proteomes" id="UP000033067"/>
    </source>
</evidence>
<dbReference type="PATRIC" id="fig|314722.6.peg.634"/>
<evidence type="ECO:0000313" key="2">
    <source>
        <dbReference type="EMBL" id="AKC85885.1"/>
    </source>
</evidence>
<dbReference type="EMBL" id="CP011144">
    <property type="protein sequence ID" value="AKC85885.1"/>
    <property type="molecule type" value="Genomic_DNA"/>
</dbReference>
<evidence type="ECO:0000256" key="1">
    <source>
        <dbReference type="SAM" id="SignalP"/>
    </source>
</evidence>